<dbReference type="RefSeq" id="WP_122896171.1">
    <property type="nucleotide sequence ID" value="NZ_RHIB01000001.1"/>
</dbReference>
<dbReference type="OrthoDB" id="191894at2"/>
<evidence type="ECO:0000313" key="2">
    <source>
        <dbReference type="EMBL" id="RNA68645.1"/>
    </source>
</evidence>
<dbReference type="PANTHER" id="PTHR38664:SF1">
    <property type="entry name" value="SLR0058 PROTEIN"/>
    <property type="match status" value="1"/>
</dbReference>
<dbReference type="PANTHER" id="PTHR38664">
    <property type="entry name" value="SLR0058 PROTEIN"/>
    <property type="match status" value="1"/>
</dbReference>
<dbReference type="EMBL" id="RHIB01000001">
    <property type="protein sequence ID" value="RNA68645.1"/>
    <property type="molecule type" value="Genomic_DNA"/>
</dbReference>
<accession>A0A3M7TW62</accession>
<dbReference type="Proteomes" id="UP000278746">
    <property type="component" value="Unassembled WGS sequence"/>
</dbReference>
<dbReference type="NCBIfam" id="NF047773">
    <property type="entry name" value="phas_rel_Lepto"/>
    <property type="match status" value="1"/>
</dbReference>
<proteinExistence type="predicted"/>
<dbReference type="AlphaFoldDB" id="A0A3M7TW62"/>
<reference evidence="2 3" key="1">
    <citation type="submission" date="2018-10" db="EMBL/GenBank/DDBJ databases">
        <title>Bacillus Keqinensis sp. nov., a moderately halophilic bacterium isolated from a saline-alkaline lake.</title>
        <authorList>
            <person name="Wang H."/>
        </authorList>
    </citation>
    <scope>NUCLEOTIDE SEQUENCE [LARGE SCALE GENOMIC DNA]</scope>
    <source>
        <strain evidence="2 3">KQ-3</strain>
    </source>
</reference>
<gene>
    <name evidence="2" type="ORF">EBO34_01370</name>
</gene>
<comment type="caution">
    <text evidence="2">The sequence shown here is derived from an EMBL/GenBank/DDBJ whole genome shotgun (WGS) entry which is preliminary data.</text>
</comment>
<evidence type="ECO:0000313" key="3">
    <source>
        <dbReference type="Proteomes" id="UP000278746"/>
    </source>
</evidence>
<organism evidence="2 3">
    <name type="scientific">Alteribacter keqinensis</name>
    <dbReference type="NCBI Taxonomy" id="2483800"/>
    <lineage>
        <taxon>Bacteria</taxon>
        <taxon>Bacillati</taxon>
        <taxon>Bacillota</taxon>
        <taxon>Bacilli</taxon>
        <taxon>Bacillales</taxon>
        <taxon>Bacillaceae</taxon>
        <taxon>Alteribacter</taxon>
    </lineage>
</organism>
<dbReference type="InterPro" id="IPR008769">
    <property type="entry name" value="PhaF_PhaI"/>
</dbReference>
<name>A0A3M7TW62_9BACI</name>
<protein>
    <recommendedName>
        <fullName evidence="4">Polyhydroxyalkanoate synthesis regulator phasin</fullName>
    </recommendedName>
</protein>
<evidence type="ECO:0000256" key="1">
    <source>
        <dbReference type="SAM" id="MobiDB-lite"/>
    </source>
</evidence>
<sequence length="123" mass="13868">MSDLLKKGFLIGLGAAITSKEKAEKYFQELIVKGKVTPDEANEMMKEFEKKGTQTEETWNRRSKEKAQKFFSDLDIASKAEVTALEQRIAELDARVASLENSGENEPGVENDPVPYEDPDRNE</sequence>
<evidence type="ECO:0008006" key="4">
    <source>
        <dbReference type="Google" id="ProtNLM"/>
    </source>
</evidence>
<feature type="region of interest" description="Disordered" evidence="1">
    <location>
        <begin position="96"/>
        <end position="123"/>
    </location>
</feature>
<keyword evidence="3" id="KW-1185">Reference proteome</keyword>